<evidence type="ECO:0000313" key="2">
    <source>
        <dbReference type="EMBL" id="TVT97550.1"/>
    </source>
</evidence>
<evidence type="ECO:0000313" key="3">
    <source>
        <dbReference type="EMBL" id="TVU38313.1"/>
    </source>
</evidence>
<organism evidence="2 4">
    <name type="scientific">Eragrostis curvula</name>
    <name type="common">weeping love grass</name>
    <dbReference type="NCBI Taxonomy" id="38414"/>
    <lineage>
        <taxon>Eukaryota</taxon>
        <taxon>Viridiplantae</taxon>
        <taxon>Streptophyta</taxon>
        <taxon>Embryophyta</taxon>
        <taxon>Tracheophyta</taxon>
        <taxon>Spermatophyta</taxon>
        <taxon>Magnoliopsida</taxon>
        <taxon>Liliopsida</taxon>
        <taxon>Poales</taxon>
        <taxon>Poaceae</taxon>
        <taxon>PACMAD clade</taxon>
        <taxon>Chloridoideae</taxon>
        <taxon>Eragrostideae</taxon>
        <taxon>Eragrostidinae</taxon>
        <taxon>Eragrostis</taxon>
    </lineage>
</organism>
<protein>
    <submittedName>
        <fullName evidence="2">Uncharacterized protein</fullName>
    </submittedName>
</protein>
<reference evidence="2 4" key="1">
    <citation type="journal article" date="2019" name="Sci. Rep.">
        <title>A high-quality genome of Eragrostis curvula grass provides insights into Poaceae evolution and supports new strategies to enhance forage quality.</title>
        <authorList>
            <person name="Carballo J."/>
            <person name="Santos B.A.C.M."/>
            <person name="Zappacosta D."/>
            <person name="Garbus I."/>
            <person name="Selva J.P."/>
            <person name="Gallo C.A."/>
            <person name="Diaz A."/>
            <person name="Albertini E."/>
            <person name="Caccamo M."/>
            <person name="Echenique V."/>
        </authorList>
    </citation>
    <scope>NUCLEOTIDE SEQUENCE [LARGE SCALE GENOMIC DNA]</scope>
    <source>
        <strain evidence="4">cv. Victoria</strain>
        <tissue evidence="2">Leaf</tissue>
    </source>
</reference>
<gene>
    <name evidence="3" type="ORF">EJB05_11675</name>
    <name evidence="2" type="ORF">EJB05_57180</name>
</gene>
<keyword evidence="1" id="KW-1133">Transmembrane helix</keyword>
<keyword evidence="1" id="KW-0812">Transmembrane</keyword>
<evidence type="ECO:0000313" key="4">
    <source>
        <dbReference type="Proteomes" id="UP000324897"/>
    </source>
</evidence>
<dbReference type="AlphaFoldDB" id="A0A5J9SE34"/>
<comment type="caution">
    <text evidence="2">The sequence shown here is derived from an EMBL/GenBank/DDBJ whole genome shotgun (WGS) entry which is preliminary data.</text>
</comment>
<sequence length="77" mass="9339">MEMVCIGDVLLPVRSQASLTDTAKQVFLLYFVFFFFLLCFSFWKRKATRARRPVPCKYKKARRKEKLCIYYYCSFDR</sequence>
<name>A0A5J9SE34_9POAL</name>
<dbReference type="EMBL" id="RWGY01000007">
    <property type="protein sequence ID" value="TVU38313.1"/>
    <property type="molecule type" value="Genomic_DNA"/>
</dbReference>
<dbReference type="Gramene" id="TVU38313">
    <property type="protein sequence ID" value="TVU38313"/>
    <property type="gene ID" value="EJB05_11675"/>
</dbReference>
<proteinExistence type="predicted"/>
<evidence type="ECO:0000256" key="1">
    <source>
        <dbReference type="SAM" id="Phobius"/>
    </source>
</evidence>
<feature type="transmembrane region" description="Helical" evidence="1">
    <location>
        <begin position="25"/>
        <end position="43"/>
    </location>
</feature>
<accession>A0A5J9SE34</accession>
<dbReference type="Proteomes" id="UP000324897">
    <property type="component" value="Chromosome 4"/>
</dbReference>
<dbReference type="Gramene" id="TVT97550">
    <property type="protein sequence ID" value="TVT97550"/>
    <property type="gene ID" value="EJB05_57180"/>
</dbReference>
<keyword evidence="1" id="KW-0472">Membrane</keyword>
<dbReference type="EMBL" id="RWGY01000984">
    <property type="protein sequence ID" value="TVT97550.1"/>
    <property type="molecule type" value="Genomic_DNA"/>
</dbReference>
<keyword evidence="4" id="KW-1185">Reference proteome</keyword>